<dbReference type="Pfam" id="PF00550">
    <property type="entry name" value="PP-binding"/>
    <property type="match status" value="1"/>
</dbReference>
<dbReference type="PROSITE" id="PS50075">
    <property type="entry name" value="CARRIER"/>
    <property type="match status" value="1"/>
</dbReference>
<dbReference type="Gene3D" id="1.10.1200.10">
    <property type="entry name" value="ACP-like"/>
    <property type="match status" value="1"/>
</dbReference>
<sequence>MTTELRKQIGEILSEVLNTAVLPHDNPKREEIANWDSLKHMELILRLEEQFDVRFSIREVAGIQSLDDIAKIIEVRS</sequence>
<dbReference type="OrthoDB" id="5326335at2"/>
<dbReference type="EMBL" id="LIUT01000001">
    <property type="protein sequence ID" value="KOR88128.1"/>
    <property type="molecule type" value="Genomic_DNA"/>
</dbReference>
<organism evidence="2 3">
    <name type="scientific">Paenibacillus solani</name>
    <dbReference type="NCBI Taxonomy" id="1705565"/>
    <lineage>
        <taxon>Bacteria</taxon>
        <taxon>Bacillati</taxon>
        <taxon>Bacillota</taxon>
        <taxon>Bacilli</taxon>
        <taxon>Bacillales</taxon>
        <taxon>Paenibacillaceae</taxon>
        <taxon>Paenibacillus</taxon>
    </lineage>
</organism>
<proteinExistence type="predicted"/>
<reference evidence="3" key="1">
    <citation type="submission" date="2015-08" db="EMBL/GenBank/DDBJ databases">
        <title>Genome sequencing project for genomic taxonomy and phylogenomics of Bacillus-like bacteria.</title>
        <authorList>
            <person name="Liu B."/>
            <person name="Wang J."/>
            <person name="Zhu Y."/>
            <person name="Liu G."/>
            <person name="Chen Q."/>
            <person name="Chen Z."/>
            <person name="Lan J."/>
            <person name="Che J."/>
            <person name="Ge C."/>
            <person name="Shi H."/>
            <person name="Pan Z."/>
            <person name="Liu X."/>
        </authorList>
    </citation>
    <scope>NUCLEOTIDE SEQUENCE [LARGE SCALE GENOMIC DNA]</scope>
    <source>
        <strain evidence="3">FJAT-22460</strain>
    </source>
</reference>
<comment type="caution">
    <text evidence="2">The sequence shown here is derived from an EMBL/GenBank/DDBJ whole genome shotgun (WGS) entry which is preliminary data.</text>
</comment>
<evidence type="ECO:0000313" key="3">
    <source>
        <dbReference type="Proteomes" id="UP000036932"/>
    </source>
</evidence>
<evidence type="ECO:0000259" key="1">
    <source>
        <dbReference type="PROSITE" id="PS50075"/>
    </source>
</evidence>
<dbReference type="SUPFAM" id="SSF47336">
    <property type="entry name" value="ACP-like"/>
    <property type="match status" value="1"/>
</dbReference>
<dbReference type="AlphaFoldDB" id="A0A0M1P0U1"/>
<dbReference type="RefSeq" id="WP_054401223.1">
    <property type="nucleotide sequence ID" value="NZ_LIUT01000001.1"/>
</dbReference>
<accession>A0A0M1P0U1</accession>
<keyword evidence="3" id="KW-1185">Reference proteome</keyword>
<protein>
    <submittedName>
        <fullName evidence="2">Acyl carrier protein</fullName>
    </submittedName>
</protein>
<feature type="domain" description="Carrier" evidence="1">
    <location>
        <begin position="1"/>
        <end position="77"/>
    </location>
</feature>
<dbReference type="PATRIC" id="fig|1705565.3.peg.2377"/>
<dbReference type="Proteomes" id="UP000036932">
    <property type="component" value="Unassembled WGS sequence"/>
</dbReference>
<gene>
    <name evidence="2" type="ORF">AM231_02530</name>
</gene>
<dbReference type="InterPro" id="IPR009081">
    <property type="entry name" value="PP-bd_ACP"/>
</dbReference>
<name>A0A0M1P0U1_9BACL</name>
<evidence type="ECO:0000313" key="2">
    <source>
        <dbReference type="EMBL" id="KOR88128.1"/>
    </source>
</evidence>
<dbReference type="InterPro" id="IPR036736">
    <property type="entry name" value="ACP-like_sf"/>
</dbReference>